<feature type="transmembrane region" description="Helical" evidence="2">
    <location>
        <begin position="55"/>
        <end position="75"/>
    </location>
</feature>
<organism evidence="3 4">
    <name type="scientific">Actinoplanes digitatis</name>
    <dbReference type="NCBI Taxonomy" id="1868"/>
    <lineage>
        <taxon>Bacteria</taxon>
        <taxon>Bacillati</taxon>
        <taxon>Actinomycetota</taxon>
        <taxon>Actinomycetes</taxon>
        <taxon>Micromonosporales</taxon>
        <taxon>Micromonosporaceae</taxon>
        <taxon>Actinoplanes</taxon>
    </lineage>
</organism>
<dbReference type="Proteomes" id="UP000578112">
    <property type="component" value="Unassembled WGS sequence"/>
</dbReference>
<evidence type="ECO:0000313" key="4">
    <source>
        <dbReference type="Proteomes" id="UP000578112"/>
    </source>
</evidence>
<keyword evidence="2" id="KW-1133">Transmembrane helix</keyword>
<evidence type="ECO:0000256" key="1">
    <source>
        <dbReference type="SAM" id="MobiDB-lite"/>
    </source>
</evidence>
<reference evidence="3 4" key="1">
    <citation type="submission" date="2020-08" db="EMBL/GenBank/DDBJ databases">
        <title>Sequencing the genomes of 1000 actinobacteria strains.</title>
        <authorList>
            <person name="Klenk H.-P."/>
        </authorList>
    </citation>
    <scope>NUCLEOTIDE SEQUENCE [LARGE SCALE GENOMIC DNA]</scope>
    <source>
        <strain evidence="3 4">DSM 43149</strain>
    </source>
</reference>
<keyword evidence="2" id="KW-0472">Membrane</keyword>
<dbReference type="AlphaFoldDB" id="A0A7W7I3L1"/>
<gene>
    <name evidence="3" type="ORF">BJ971_006217</name>
</gene>
<feature type="region of interest" description="Disordered" evidence="1">
    <location>
        <begin position="274"/>
        <end position="293"/>
    </location>
</feature>
<sequence>MIDKERPVQGEKTDPFTELLSATLERRAGAVDGGPRFAAADVVRAGNRRIRRRRVVAGAAAAAVVAAVLTGSLVARPSALPPSRPQPSPSPSVSAAVPVDVLAGNTVYRADGSRVALGLPGGRIAREAVRVRSGWVVTAEPSPDALDEAWFVPDDGEPRSVGTVFGGLAVSPDNGVLVVAHDGDRVGAYELPSLREIGRRTFAEGMGPIVLGATDAAALLDGASGDGTPIPGAVWDFRTGSGTTIGADVEIWGMSDAGQVLRREGDCVRLVPVTETPPRSHASCGGELGPARVRRGEISPDGRWASLEVGPADAAADPTTALARTADLAAGRLLPVPTGGPAGAGLSWLTGDTFVLETPADGRLWCRAGDRCRAVVEPPGLTESTVVSPRGD</sequence>
<keyword evidence="2" id="KW-0812">Transmembrane</keyword>
<keyword evidence="4" id="KW-1185">Reference proteome</keyword>
<protein>
    <submittedName>
        <fullName evidence="3">Uncharacterized protein</fullName>
    </submittedName>
</protein>
<evidence type="ECO:0000256" key="2">
    <source>
        <dbReference type="SAM" id="Phobius"/>
    </source>
</evidence>
<name>A0A7W7I3L1_9ACTN</name>
<accession>A0A7W7I3L1</accession>
<dbReference type="EMBL" id="JACHNH010000001">
    <property type="protein sequence ID" value="MBB4765661.1"/>
    <property type="molecule type" value="Genomic_DNA"/>
</dbReference>
<proteinExistence type="predicted"/>
<comment type="caution">
    <text evidence="3">The sequence shown here is derived from an EMBL/GenBank/DDBJ whole genome shotgun (WGS) entry which is preliminary data.</text>
</comment>
<evidence type="ECO:0000313" key="3">
    <source>
        <dbReference type="EMBL" id="MBB4765661.1"/>
    </source>
</evidence>
<dbReference type="RefSeq" id="WP_184996686.1">
    <property type="nucleotide sequence ID" value="NZ_BOMK01000089.1"/>
</dbReference>